<comment type="caution">
    <text evidence="2">The sequence shown here is derived from an EMBL/GenBank/DDBJ whole genome shotgun (WGS) entry which is preliminary data.</text>
</comment>
<sequence length="175" mass="19490">MKKEVVIKVANFIWFQAIWWLVILFQSDAELLVLGLLALWVLFSSERTNDIKLMMSMFVIGTLIDTILTISGVFNFNNSQTLLSWWPIPLWLSFLWAGFAGTVYHSLTVFEGRPWLAAAGGAIFAPLSYIAGANFGAVELGYSLPVTFAVIGAVWSITFPACFYLSTLFTTENAE</sequence>
<evidence type="ECO:0000256" key="1">
    <source>
        <dbReference type="SAM" id="Phobius"/>
    </source>
</evidence>
<dbReference type="InterPro" id="IPR021306">
    <property type="entry name" value="DUF2878"/>
</dbReference>
<dbReference type="Pfam" id="PF11086">
    <property type="entry name" value="DUF2878"/>
    <property type="match status" value="1"/>
</dbReference>
<dbReference type="AlphaFoldDB" id="A0A6L9MP57"/>
<keyword evidence="1" id="KW-0472">Membrane</keyword>
<dbReference type="Proteomes" id="UP000478837">
    <property type="component" value="Unassembled WGS sequence"/>
</dbReference>
<feature type="transmembrane region" description="Helical" evidence="1">
    <location>
        <begin position="55"/>
        <end position="76"/>
    </location>
</feature>
<reference evidence="2 3" key="1">
    <citation type="submission" date="2020-01" db="EMBL/GenBank/DDBJ databases">
        <title>Genomes of bacteria type strains.</title>
        <authorList>
            <person name="Chen J."/>
            <person name="Zhu S."/>
            <person name="Yang J."/>
        </authorList>
    </citation>
    <scope>NUCLEOTIDE SEQUENCE [LARGE SCALE GENOMIC DNA]</scope>
    <source>
        <strain evidence="2 3">LMG 22958</strain>
    </source>
</reference>
<feature type="transmembrane region" description="Helical" evidence="1">
    <location>
        <begin position="142"/>
        <end position="165"/>
    </location>
</feature>
<keyword evidence="1" id="KW-0812">Transmembrane</keyword>
<evidence type="ECO:0000313" key="2">
    <source>
        <dbReference type="EMBL" id="NDW19916.1"/>
    </source>
</evidence>
<proteinExistence type="predicted"/>
<evidence type="ECO:0000313" key="3">
    <source>
        <dbReference type="Proteomes" id="UP000478837"/>
    </source>
</evidence>
<dbReference type="RefSeq" id="WP_163109035.1">
    <property type="nucleotide sequence ID" value="NZ_JAAAWP010000001.1"/>
</dbReference>
<keyword evidence="1" id="KW-1133">Transmembrane helix</keyword>
<name>A0A6L9MP57_9ALTE</name>
<accession>A0A6L9MP57</accession>
<dbReference type="EMBL" id="JAAAWP010000001">
    <property type="protein sequence ID" value="NDW19916.1"/>
    <property type="molecule type" value="Genomic_DNA"/>
</dbReference>
<feature type="transmembrane region" description="Helical" evidence="1">
    <location>
        <begin position="114"/>
        <end position="136"/>
    </location>
</feature>
<gene>
    <name evidence="2" type="ORF">GTW09_00015</name>
</gene>
<feature type="transmembrane region" description="Helical" evidence="1">
    <location>
        <begin position="88"/>
        <end position="107"/>
    </location>
</feature>
<protein>
    <submittedName>
        <fullName evidence="2">DUF2878 family protein</fullName>
    </submittedName>
</protein>
<organism evidence="2 3">
    <name type="scientific">Alteromonas hispanica</name>
    <dbReference type="NCBI Taxonomy" id="315421"/>
    <lineage>
        <taxon>Bacteria</taxon>
        <taxon>Pseudomonadati</taxon>
        <taxon>Pseudomonadota</taxon>
        <taxon>Gammaproteobacteria</taxon>
        <taxon>Alteromonadales</taxon>
        <taxon>Alteromonadaceae</taxon>
        <taxon>Alteromonas/Salinimonas group</taxon>
        <taxon>Alteromonas</taxon>
    </lineage>
</organism>
<keyword evidence="3" id="KW-1185">Reference proteome</keyword>
<feature type="transmembrane region" description="Helical" evidence="1">
    <location>
        <begin position="18"/>
        <end position="43"/>
    </location>
</feature>